<dbReference type="Gene3D" id="1.10.260.40">
    <property type="entry name" value="lambda repressor-like DNA-binding domains"/>
    <property type="match status" value="1"/>
</dbReference>
<keyword evidence="1" id="KW-1133">Transmembrane helix</keyword>
<organism evidence="3 4">
    <name type="scientific">Candidatus Sulfomarinibacter kjeldsenii</name>
    <dbReference type="NCBI Taxonomy" id="2885994"/>
    <lineage>
        <taxon>Bacteria</taxon>
        <taxon>Pseudomonadati</taxon>
        <taxon>Acidobacteriota</taxon>
        <taxon>Thermoanaerobaculia</taxon>
        <taxon>Thermoanaerobaculales</taxon>
        <taxon>Candidatus Sulfomarinibacteraceae</taxon>
        <taxon>Candidatus Sulfomarinibacter</taxon>
    </lineage>
</organism>
<dbReference type="PROSITE" id="PS50943">
    <property type="entry name" value="HTH_CROC1"/>
    <property type="match status" value="1"/>
</dbReference>
<protein>
    <submittedName>
        <fullName evidence="3">DUF4115 domain-containing protein</fullName>
    </submittedName>
</protein>
<keyword evidence="1" id="KW-0472">Membrane</keyword>
<name>A0A8J7CF41_9BACT</name>
<dbReference type="PANTHER" id="PTHR34475">
    <property type="match status" value="1"/>
</dbReference>
<gene>
    <name evidence="3" type="ORF">IFJ97_07660</name>
</gene>
<comment type="caution">
    <text evidence="3">The sequence shown here is derived from an EMBL/GenBank/DDBJ whole genome shotgun (WGS) entry which is preliminary data.</text>
</comment>
<dbReference type="InterPro" id="IPR050400">
    <property type="entry name" value="Bact_Cytoskel_RodZ"/>
</dbReference>
<dbReference type="InterPro" id="IPR001387">
    <property type="entry name" value="Cro/C1-type_HTH"/>
</dbReference>
<evidence type="ECO:0000259" key="2">
    <source>
        <dbReference type="PROSITE" id="PS50943"/>
    </source>
</evidence>
<dbReference type="PANTHER" id="PTHR34475:SF1">
    <property type="entry name" value="CYTOSKELETON PROTEIN RODZ"/>
    <property type="match status" value="1"/>
</dbReference>
<evidence type="ECO:0000313" key="4">
    <source>
        <dbReference type="Proteomes" id="UP000598633"/>
    </source>
</evidence>
<keyword evidence="1" id="KW-0812">Transmembrane</keyword>
<dbReference type="Pfam" id="PF13413">
    <property type="entry name" value="HTH_25"/>
    <property type="match status" value="1"/>
</dbReference>
<dbReference type="SUPFAM" id="SSF47413">
    <property type="entry name" value="lambda repressor-like DNA-binding domains"/>
    <property type="match status" value="1"/>
</dbReference>
<proteinExistence type="predicted"/>
<dbReference type="EMBL" id="JACXWA010000121">
    <property type="protein sequence ID" value="MBD3871217.1"/>
    <property type="molecule type" value="Genomic_DNA"/>
</dbReference>
<dbReference type="Proteomes" id="UP000598633">
    <property type="component" value="Unassembled WGS sequence"/>
</dbReference>
<sequence>MMTAMEGVPNHPKAFGEELQRLRESTGLSLEDIAEETKISRQILRSLESGDFRFLPQKVFCRNFVTQYAVVVGADPEELADGFEAAWERFLLASGNHLQIEIDEAPFIQAIRWRFWLPVTIAAAILIVAAVVILRGSAPDVHLAAENRSTPMPRTATNPVPASPSMLPTATEIVDEGDYVSILVRVHPEMECWIHFRDRNGVAGGKLLAGGTEERIDLMGPVKLTVGDADAVVIEIAGVEYRGLGRPGQVVHTEVSGEGLVVLGPRARNE</sequence>
<accession>A0A8J7CF41</accession>
<dbReference type="Pfam" id="PF13464">
    <property type="entry name" value="RodZ_C"/>
    <property type="match status" value="1"/>
</dbReference>
<dbReference type="InterPro" id="IPR025194">
    <property type="entry name" value="RodZ-like_C"/>
</dbReference>
<feature type="transmembrane region" description="Helical" evidence="1">
    <location>
        <begin position="115"/>
        <end position="134"/>
    </location>
</feature>
<evidence type="ECO:0000313" key="3">
    <source>
        <dbReference type="EMBL" id="MBD3871217.1"/>
    </source>
</evidence>
<dbReference type="CDD" id="cd00093">
    <property type="entry name" value="HTH_XRE"/>
    <property type="match status" value="1"/>
</dbReference>
<reference evidence="3 4" key="1">
    <citation type="submission" date="2020-08" db="EMBL/GenBank/DDBJ databases">
        <title>Acidobacteriota in marine sediments use diverse sulfur dissimilation pathways.</title>
        <authorList>
            <person name="Wasmund K."/>
        </authorList>
    </citation>
    <scope>NUCLEOTIDE SEQUENCE [LARGE SCALE GENOMIC DNA]</scope>
    <source>
        <strain evidence="3">MAG AM3-A</strain>
    </source>
</reference>
<dbReference type="GO" id="GO:0003677">
    <property type="term" value="F:DNA binding"/>
    <property type="evidence" value="ECO:0007669"/>
    <property type="project" value="InterPro"/>
</dbReference>
<dbReference type="InterPro" id="IPR010982">
    <property type="entry name" value="Lambda_DNA-bd_dom_sf"/>
</dbReference>
<feature type="domain" description="HTH cro/C1-type" evidence="2">
    <location>
        <begin position="19"/>
        <end position="50"/>
    </location>
</feature>
<dbReference type="AlphaFoldDB" id="A0A8J7CF41"/>
<evidence type="ECO:0000256" key="1">
    <source>
        <dbReference type="SAM" id="Phobius"/>
    </source>
</evidence>